<dbReference type="Proteomes" id="UP000305948">
    <property type="component" value="Unassembled WGS sequence"/>
</dbReference>
<evidence type="ECO:0000313" key="3">
    <source>
        <dbReference type="EMBL" id="TFK51583.1"/>
    </source>
</evidence>
<evidence type="ECO:0000313" key="4">
    <source>
        <dbReference type="Proteomes" id="UP000305948"/>
    </source>
</evidence>
<dbReference type="AlphaFoldDB" id="A0A5C3N305"/>
<protein>
    <recommendedName>
        <fullName evidence="2">Fungal-type protein kinase domain-containing protein</fullName>
    </recommendedName>
</protein>
<dbReference type="SUPFAM" id="SSF56112">
    <property type="entry name" value="Protein kinase-like (PK-like)"/>
    <property type="match status" value="1"/>
</dbReference>
<dbReference type="Pfam" id="PF17667">
    <property type="entry name" value="Pkinase_fungal"/>
    <property type="match status" value="1"/>
</dbReference>
<dbReference type="InterPro" id="IPR040976">
    <property type="entry name" value="Pkinase_fungal"/>
</dbReference>
<dbReference type="InterPro" id="IPR011009">
    <property type="entry name" value="Kinase-like_dom_sf"/>
</dbReference>
<feature type="compositionally biased region" description="Basic and acidic residues" evidence="1">
    <location>
        <begin position="176"/>
        <end position="199"/>
    </location>
</feature>
<proteinExistence type="predicted"/>
<sequence>MKRMRSDSVAGLPAPSGDENRLVFRRHDPTPILSEHIGVDNYLLAGPTVRKPDVVGSTLRNALLTVKDNAKRQPMPGESWDKAWERYTNGLALSKPEIASSFGTLLVNLEFKRTAARMRSIPLEFKAGTEASGGLSVMASEASENDRVGQKRKSDGGSGVPSKRSKSKVVAGRSNNKSEKKDGEGEGEGEGRSKGRNESRAIQYETGIHEEDPDEAVLKLPPEIQIAIYAAERLSSSVAINHSFQFIINNSAISLWWFDRGSAIRSEEIDFITGLPYLVVLIDILRRFDEHAWGFNRTFRKTGTDDGKLQIDLTPLNKNQSSVTVTLDEKSHARPIYLFGRSTDVIPVRGTDVRPTWLGSSSEFVLKVYHPDEQRDSEVKILEKAYDVAFSNVKDSEYVRGHLPVLCASSDFEDEYAERITKILGISRETKQRCFRRLRVILFRRLHHIYELSGQEFLGAFIDCFRCHGVLWLNKVHHRDISEDNLMYTKVNGHVVGVLNDFDLSIYHDDDRSLANERTGTIPFMAHALLTAFRSGKPVAHLYV</sequence>
<organism evidence="3 4">
    <name type="scientific">Heliocybe sulcata</name>
    <dbReference type="NCBI Taxonomy" id="5364"/>
    <lineage>
        <taxon>Eukaryota</taxon>
        <taxon>Fungi</taxon>
        <taxon>Dikarya</taxon>
        <taxon>Basidiomycota</taxon>
        <taxon>Agaricomycotina</taxon>
        <taxon>Agaricomycetes</taxon>
        <taxon>Gloeophyllales</taxon>
        <taxon>Gloeophyllaceae</taxon>
        <taxon>Heliocybe</taxon>
    </lineage>
</organism>
<dbReference type="EMBL" id="ML213511">
    <property type="protein sequence ID" value="TFK51583.1"/>
    <property type="molecule type" value="Genomic_DNA"/>
</dbReference>
<feature type="region of interest" description="Disordered" evidence="1">
    <location>
        <begin position="1"/>
        <end position="22"/>
    </location>
</feature>
<dbReference type="PANTHER" id="PTHR38248:SF2">
    <property type="entry name" value="FUNK1 11"/>
    <property type="match status" value="1"/>
</dbReference>
<dbReference type="PANTHER" id="PTHR38248">
    <property type="entry name" value="FUNK1 6"/>
    <property type="match status" value="1"/>
</dbReference>
<keyword evidence="4" id="KW-1185">Reference proteome</keyword>
<dbReference type="Gene3D" id="1.10.510.10">
    <property type="entry name" value="Transferase(Phosphotransferase) domain 1"/>
    <property type="match status" value="1"/>
</dbReference>
<feature type="region of interest" description="Disordered" evidence="1">
    <location>
        <begin position="139"/>
        <end position="199"/>
    </location>
</feature>
<evidence type="ECO:0000256" key="1">
    <source>
        <dbReference type="SAM" id="MobiDB-lite"/>
    </source>
</evidence>
<gene>
    <name evidence="3" type="ORF">OE88DRAFT_1564233</name>
</gene>
<accession>A0A5C3N305</accession>
<evidence type="ECO:0000259" key="2">
    <source>
        <dbReference type="Pfam" id="PF17667"/>
    </source>
</evidence>
<dbReference type="OrthoDB" id="5569250at2759"/>
<feature type="domain" description="Fungal-type protein kinase" evidence="2">
    <location>
        <begin position="225"/>
        <end position="531"/>
    </location>
</feature>
<feature type="compositionally biased region" description="Basic and acidic residues" evidence="1">
    <location>
        <begin position="144"/>
        <end position="155"/>
    </location>
</feature>
<name>A0A5C3N305_9AGAM</name>
<reference evidence="3 4" key="1">
    <citation type="journal article" date="2019" name="Nat. Ecol. Evol.">
        <title>Megaphylogeny resolves global patterns of mushroom evolution.</title>
        <authorList>
            <person name="Varga T."/>
            <person name="Krizsan K."/>
            <person name="Foldi C."/>
            <person name="Dima B."/>
            <person name="Sanchez-Garcia M."/>
            <person name="Sanchez-Ramirez S."/>
            <person name="Szollosi G.J."/>
            <person name="Szarkandi J.G."/>
            <person name="Papp V."/>
            <person name="Albert L."/>
            <person name="Andreopoulos W."/>
            <person name="Angelini C."/>
            <person name="Antonin V."/>
            <person name="Barry K.W."/>
            <person name="Bougher N.L."/>
            <person name="Buchanan P."/>
            <person name="Buyck B."/>
            <person name="Bense V."/>
            <person name="Catcheside P."/>
            <person name="Chovatia M."/>
            <person name="Cooper J."/>
            <person name="Damon W."/>
            <person name="Desjardin D."/>
            <person name="Finy P."/>
            <person name="Geml J."/>
            <person name="Haridas S."/>
            <person name="Hughes K."/>
            <person name="Justo A."/>
            <person name="Karasinski D."/>
            <person name="Kautmanova I."/>
            <person name="Kiss B."/>
            <person name="Kocsube S."/>
            <person name="Kotiranta H."/>
            <person name="LaButti K.M."/>
            <person name="Lechner B.E."/>
            <person name="Liimatainen K."/>
            <person name="Lipzen A."/>
            <person name="Lukacs Z."/>
            <person name="Mihaltcheva S."/>
            <person name="Morgado L.N."/>
            <person name="Niskanen T."/>
            <person name="Noordeloos M.E."/>
            <person name="Ohm R.A."/>
            <person name="Ortiz-Santana B."/>
            <person name="Ovrebo C."/>
            <person name="Racz N."/>
            <person name="Riley R."/>
            <person name="Savchenko A."/>
            <person name="Shiryaev A."/>
            <person name="Soop K."/>
            <person name="Spirin V."/>
            <person name="Szebenyi C."/>
            <person name="Tomsovsky M."/>
            <person name="Tulloss R.E."/>
            <person name="Uehling J."/>
            <person name="Grigoriev I.V."/>
            <person name="Vagvolgyi C."/>
            <person name="Papp T."/>
            <person name="Martin F.M."/>
            <person name="Miettinen O."/>
            <person name="Hibbett D.S."/>
            <person name="Nagy L.G."/>
        </authorList>
    </citation>
    <scope>NUCLEOTIDE SEQUENCE [LARGE SCALE GENOMIC DNA]</scope>
    <source>
        <strain evidence="3 4">OMC1185</strain>
    </source>
</reference>